<dbReference type="Proteomes" id="UP001519345">
    <property type="component" value="Unassembled WGS sequence"/>
</dbReference>
<gene>
    <name evidence="1" type="ORF">J2Z83_001287</name>
</gene>
<reference evidence="1 2" key="1">
    <citation type="submission" date="2021-03" db="EMBL/GenBank/DDBJ databases">
        <title>Genomic Encyclopedia of Type Strains, Phase IV (KMG-IV): sequencing the most valuable type-strain genomes for metagenomic binning, comparative biology and taxonomic classification.</title>
        <authorList>
            <person name="Goeker M."/>
        </authorList>
    </citation>
    <scope>NUCLEOTIDE SEQUENCE [LARGE SCALE GENOMIC DNA]</scope>
    <source>
        <strain evidence="1 2">DSM 25609</strain>
    </source>
</reference>
<protein>
    <submittedName>
        <fullName evidence="1">Uncharacterized protein</fullName>
    </submittedName>
</protein>
<name>A0ABS4IE15_9BACI</name>
<accession>A0ABS4IE15</accession>
<proteinExistence type="predicted"/>
<evidence type="ECO:0000313" key="2">
    <source>
        <dbReference type="Proteomes" id="UP001519345"/>
    </source>
</evidence>
<organism evidence="1 2">
    <name type="scientific">Virgibacillus natechei</name>
    <dbReference type="NCBI Taxonomy" id="1216297"/>
    <lineage>
        <taxon>Bacteria</taxon>
        <taxon>Bacillati</taxon>
        <taxon>Bacillota</taxon>
        <taxon>Bacilli</taxon>
        <taxon>Bacillales</taxon>
        <taxon>Bacillaceae</taxon>
        <taxon>Virgibacillus</taxon>
    </lineage>
</organism>
<dbReference type="EMBL" id="JAGGKX010000005">
    <property type="protein sequence ID" value="MBP1969183.1"/>
    <property type="molecule type" value="Genomic_DNA"/>
</dbReference>
<evidence type="ECO:0000313" key="1">
    <source>
        <dbReference type="EMBL" id="MBP1969183.1"/>
    </source>
</evidence>
<sequence length="41" mass="4835">MPMDHIKFGQEFFRQIFGFIHESDVRIEGSILLREVLNNGI</sequence>
<comment type="caution">
    <text evidence="1">The sequence shown here is derived from an EMBL/GenBank/DDBJ whole genome shotgun (WGS) entry which is preliminary data.</text>
</comment>
<keyword evidence="2" id="KW-1185">Reference proteome</keyword>